<protein>
    <submittedName>
        <fullName evidence="2">Uncharacterized protein</fullName>
    </submittedName>
</protein>
<reference evidence="2 3" key="1">
    <citation type="submission" date="2024-02" db="EMBL/GenBank/DDBJ databases">
        <title>De novo assembly and annotation of 12 fungi associated with fruit tree decline syndrome in Ontario, Canada.</title>
        <authorList>
            <person name="Sulman M."/>
            <person name="Ellouze W."/>
            <person name="Ilyukhin E."/>
        </authorList>
    </citation>
    <scope>NUCLEOTIDE SEQUENCE [LARGE SCALE GENOMIC DNA]</scope>
    <source>
        <strain evidence="2 3">M42-189</strain>
    </source>
</reference>
<sequence>MVYDPNLPAYGGSDGGGDGGDYPIDGSDQCTKYCDLPEPTACGTPPASLNDLGSEKDLGRVQDHCVNLFLMHVLYDECQAALDKYQKLMNDGFDDDFNRYRDYVLESIQPQILEFMRKHAGEYFDCKKLDERPCCSKCTSAQGCQNG</sequence>
<proteinExistence type="predicted"/>
<organism evidence="2 3">
    <name type="scientific">Paraconiothyrium brasiliense</name>
    <dbReference type="NCBI Taxonomy" id="300254"/>
    <lineage>
        <taxon>Eukaryota</taxon>
        <taxon>Fungi</taxon>
        <taxon>Dikarya</taxon>
        <taxon>Ascomycota</taxon>
        <taxon>Pezizomycotina</taxon>
        <taxon>Dothideomycetes</taxon>
        <taxon>Pleosporomycetidae</taxon>
        <taxon>Pleosporales</taxon>
        <taxon>Massarineae</taxon>
        <taxon>Didymosphaeriaceae</taxon>
        <taxon>Paraconiothyrium</taxon>
    </lineage>
</organism>
<evidence type="ECO:0000313" key="3">
    <source>
        <dbReference type="Proteomes" id="UP001521785"/>
    </source>
</evidence>
<accession>A0ABR3QT56</accession>
<gene>
    <name evidence="2" type="ORF">SLS60_010032</name>
</gene>
<evidence type="ECO:0000313" key="2">
    <source>
        <dbReference type="EMBL" id="KAL1595341.1"/>
    </source>
</evidence>
<name>A0ABR3QT56_9PLEO</name>
<dbReference type="EMBL" id="JAKJXO020000016">
    <property type="protein sequence ID" value="KAL1595341.1"/>
    <property type="molecule type" value="Genomic_DNA"/>
</dbReference>
<keyword evidence="3" id="KW-1185">Reference proteome</keyword>
<feature type="region of interest" description="Disordered" evidence="1">
    <location>
        <begin position="1"/>
        <end position="22"/>
    </location>
</feature>
<comment type="caution">
    <text evidence="2">The sequence shown here is derived from an EMBL/GenBank/DDBJ whole genome shotgun (WGS) entry which is preliminary data.</text>
</comment>
<dbReference type="Proteomes" id="UP001521785">
    <property type="component" value="Unassembled WGS sequence"/>
</dbReference>
<evidence type="ECO:0000256" key="1">
    <source>
        <dbReference type="SAM" id="MobiDB-lite"/>
    </source>
</evidence>